<sequence length="217" mass="23754">MNDCQQIASDSPSNAAAISEIAKVSASVPSVGSREVRAGHGAVSTLVIVSMCQTRRDQVEYSPSRTLTSRPPDQIEQGERVLRTKCPPPSDDEAGDSVGRSETSARARRARRRPVAPLLLQRVVSRPLPATRRRSYSHVKVLENAPQSLDTLDSFITVRWHLSRALDPPAQLSAHRVGEFTRGHNAKRLSQQDSRDVQETGNPMMTIEKEGGKSSPV</sequence>
<organism evidence="2 3">
    <name type="scientific">Mycena maculata</name>
    <dbReference type="NCBI Taxonomy" id="230809"/>
    <lineage>
        <taxon>Eukaryota</taxon>
        <taxon>Fungi</taxon>
        <taxon>Dikarya</taxon>
        <taxon>Basidiomycota</taxon>
        <taxon>Agaricomycotina</taxon>
        <taxon>Agaricomycetes</taxon>
        <taxon>Agaricomycetidae</taxon>
        <taxon>Agaricales</taxon>
        <taxon>Marasmiineae</taxon>
        <taxon>Mycenaceae</taxon>
        <taxon>Mycena</taxon>
    </lineage>
</organism>
<comment type="caution">
    <text evidence="2">The sequence shown here is derived from an EMBL/GenBank/DDBJ whole genome shotgun (WGS) entry which is preliminary data.</text>
</comment>
<feature type="region of interest" description="Disordered" evidence="1">
    <location>
        <begin position="186"/>
        <end position="217"/>
    </location>
</feature>
<feature type="compositionally biased region" description="Polar residues" evidence="1">
    <location>
        <begin position="61"/>
        <end position="71"/>
    </location>
</feature>
<evidence type="ECO:0000313" key="3">
    <source>
        <dbReference type="Proteomes" id="UP001215280"/>
    </source>
</evidence>
<dbReference type="Proteomes" id="UP001215280">
    <property type="component" value="Unassembled WGS sequence"/>
</dbReference>
<reference evidence="2" key="1">
    <citation type="submission" date="2023-03" db="EMBL/GenBank/DDBJ databases">
        <title>Massive genome expansion in bonnet fungi (Mycena s.s.) driven by repeated elements and novel gene families across ecological guilds.</title>
        <authorList>
            <consortium name="Lawrence Berkeley National Laboratory"/>
            <person name="Harder C.B."/>
            <person name="Miyauchi S."/>
            <person name="Viragh M."/>
            <person name="Kuo A."/>
            <person name="Thoen E."/>
            <person name="Andreopoulos B."/>
            <person name="Lu D."/>
            <person name="Skrede I."/>
            <person name="Drula E."/>
            <person name="Henrissat B."/>
            <person name="Morin E."/>
            <person name="Kohler A."/>
            <person name="Barry K."/>
            <person name="LaButti K."/>
            <person name="Morin E."/>
            <person name="Salamov A."/>
            <person name="Lipzen A."/>
            <person name="Mereny Z."/>
            <person name="Hegedus B."/>
            <person name="Baldrian P."/>
            <person name="Stursova M."/>
            <person name="Weitz H."/>
            <person name="Taylor A."/>
            <person name="Grigoriev I.V."/>
            <person name="Nagy L.G."/>
            <person name="Martin F."/>
            <person name="Kauserud H."/>
        </authorList>
    </citation>
    <scope>NUCLEOTIDE SEQUENCE</scope>
    <source>
        <strain evidence="2">CBHHK188m</strain>
    </source>
</reference>
<dbReference type="EMBL" id="JARJLG010000051">
    <property type="protein sequence ID" value="KAJ7759714.1"/>
    <property type="molecule type" value="Genomic_DNA"/>
</dbReference>
<dbReference type="AlphaFoldDB" id="A0AAD7JAH0"/>
<feature type="compositionally biased region" description="Basic and acidic residues" evidence="1">
    <location>
        <begin position="207"/>
        <end position="217"/>
    </location>
</feature>
<gene>
    <name evidence="2" type="ORF">DFH07DRAFT_772044</name>
</gene>
<keyword evidence="3" id="KW-1185">Reference proteome</keyword>
<protein>
    <submittedName>
        <fullName evidence="2">Uncharacterized protein</fullName>
    </submittedName>
</protein>
<feature type="region of interest" description="Disordered" evidence="1">
    <location>
        <begin position="59"/>
        <end position="113"/>
    </location>
</feature>
<accession>A0AAD7JAH0</accession>
<name>A0AAD7JAH0_9AGAR</name>
<proteinExistence type="predicted"/>
<evidence type="ECO:0000256" key="1">
    <source>
        <dbReference type="SAM" id="MobiDB-lite"/>
    </source>
</evidence>
<evidence type="ECO:0000313" key="2">
    <source>
        <dbReference type="EMBL" id="KAJ7759714.1"/>
    </source>
</evidence>